<comment type="similarity">
    <text evidence="1">Belongs to the ros/MucR family.</text>
</comment>
<evidence type="ECO:0000313" key="4">
    <source>
        <dbReference type="Proteomes" id="UP000011744"/>
    </source>
</evidence>
<reference evidence="3 4" key="1">
    <citation type="journal article" date="2014" name="Genome Announc.">
        <title>Draft Genome Sequence of Magnetospirillum sp. Strain SO-1, a Freshwater Magnetotactic Bacterium Isolated from the Ol'khovka River, Russia.</title>
        <authorList>
            <person name="Grouzdev D.S."/>
            <person name="Dziuba M.V."/>
            <person name="Sukhacheva M.S."/>
            <person name="Mardanov A.V."/>
            <person name="Beletskiy A.V."/>
            <person name="Kuznetsov B.B."/>
            <person name="Skryabin K.G."/>
        </authorList>
    </citation>
    <scope>NUCLEOTIDE SEQUENCE [LARGE SCALE GENOMIC DNA]</scope>
    <source>
        <strain evidence="3 4">SO-1</strain>
    </source>
</reference>
<accession>M2ZLT4</accession>
<dbReference type="OrthoDB" id="9809693at2"/>
<keyword evidence="4" id="KW-1185">Reference proteome</keyword>
<dbReference type="GO" id="GO:0008270">
    <property type="term" value="F:zinc ion binding"/>
    <property type="evidence" value="ECO:0007669"/>
    <property type="project" value="InterPro"/>
</dbReference>
<dbReference type="InterPro" id="IPR008807">
    <property type="entry name" value="ROS_MUCR"/>
</dbReference>
<dbReference type="GO" id="GO:0006355">
    <property type="term" value="P:regulation of DNA-templated transcription"/>
    <property type="evidence" value="ECO:0007669"/>
    <property type="project" value="InterPro"/>
</dbReference>
<evidence type="ECO:0000313" key="3">
    <source>
        <dbReference type="EMBL" id="EME68232.1"/>
    </source>
</evidence>
<evidence type="ECO:0000256" key="2">
    <source>
        <dbReference type="SAM" id="MobiDB-lite"/>
    </source>
</evidence>
<evidence type="ECO:0000256" key="1">
    <source>
        <dbReference type="ARBA" id="ARBA00007031"/>
    </source>
</evidence>
<organism evidence="3 4">
    <name type="scientific">Paramagnetospirillum caucaseum</name>
    <dbReference type="NCBI Taxonomy" id="1244869"/>
    <lineage>
        <taxon>Bacteria</taxon>
        <taxon>Pseudomonadati</taxon>
        <taxon>Pseudomonadota</taxon>
        <taxon>Alphaproteobacteria</taxon>
        <taxon>Rhodospirillales</taxon>
        <taxon>Magnetospirillaceae</taxon>
        <taxon>Paramagnetospirillum</taxon>
    </lineage>
</organism>
<comment type="caution">
    <text evidence="3">The sequence shown here is derived from an EMBL/GenBank/DDBJ whole genome shotgun (WGS) entry which is preliminary data.</text>
</comment>
<dbReference type="STRING" id="1244869.H261_19576"/>
<dbReference type="Gene3D" id="1.10.10.1550">
    <property type="entry name" value="ROS/MUCR transcriptional regulator protein"/>
    <property type="match status" value="1"/>
</dbReference>
<dbReference type="eggNOG" id="COG4957">
    <property type="taxonomic scope" value="Bacteria"/>
</dbReference>
<dbReference type="EMBL" id="AONQ01000075">
    <property type="protein sequence ID" value="EME68232.1"/>
    <property type="molecule type" value="Genomic_DNA"/>
</dbReference>
<dbReference type="GO" id="GO:0003677">
    <property type="term" value="F:DNA binding"/>
    <property type="evidence" value="ECO:0007669"/>
    <property type="project" value="InterPro"/>
</dbReference>
<sequence>MADTPILQTAKIVAAYVGNNTIAVADLPDLIRTTYTSLIGAGTPTPTQAERAIPAVPLKKSVTPDALYCLDCGKAQSMLKRHIATAHSMSVDEYRAKWGLAKDYPMVAPSYAAHRSELAKKIGLGRTRGPKKPKSKAKAEVAAEGS</sequence>
<dbReference type="Pfam" id="PF05443">
    <property type="entry name" value="ROS_MUCR"/>
    <property type="match status" value="1"/>
</dbReference>
<gene>
    <name evidence="3" type="ORF">H261_19576</name>
</gene>
<dbReference type="Proteomes" id="UP000011744">
    <property type="component" value="Unassembled WGS sequence"/>
</dbReference>
<dbReference type="AlphaFoldDB" id="M2ZLT4"/>
<dbReference type="RefSeq" id="WP_008620922.1">
    <property type="nucleotide sequence ID" value="NZ_AONQ01000075.1"/>
</dbReference>
<proteinExistence type="inferred from homology"/>
<name>M2ZLT4_9PROT</name>
<feature type="compositionally biased region" description="Basic and acidic residues" evidence="2">
    <location>
        <begin position="137"/>
        <end position="146"/>
    </location>
</feature>
<protein>
    <submittedName>
        <fullName evidence="3">Transcriptional regulatory protein Ros</fullName>
    </submittedName>
</protein>
<feature type="region of interest" description="Disordered" evidence="2">
    <location>
        <begin position="122"/>
        <end position="146"/>
    </location>
</feature>
<dbReference type="InterPro" id="IPR041920">
    <property type="entry name" value="ROS/MUCR_sf"/>
</dbReference>